<dbReference type="PANTHER" id="PTHR22923">
    <property type="entry name" value="CEREBELLIN-RELATED"/>
    <property type="match status" value="1"/>
</dbReference>
<keyword evidence="6" id="KW-1185">Reference proteome</keyword>
<dbReference type="GO" id="GO:0005576">
    <property type="term" value="C:extracellular region"/>
    <property type="evidence" value="ECO:0007669"/>
    <property type="project" value="UniProtKB-SubCell"/>
</dbReference>
<evidence type="ECO:0000313" key="5">
    <source>
        <dbReference type="EMBL" id="EFX70893.1"/>
    </source>
</evidence>
<dbReference type="InterPro" id="IPR008983">
    <property type="entry name" value="Tumour_necrosis_fac-like_dom"/>
</dbReference>
<dbReference type="OrthoDB" id="6372785at2759"/>
<dbReference type="Pfam" id="PF00386">
    <property type="entry name" value="C1q"/>
    <property type="match status" value="1"/>
</dbReference>
<gene>
    <name evidence="5" type="ORF">DAPPUDRAFT_256560</name>
</gene>
<dbReference type="PhylomeDB" id="E9HBM8"/>
<dbReference type="InterPro" id="IPR001073">
    <property type="entry name" value="C1q_dom"/>
</dbReference>
<dbReference type="SUPFAM" id="SSF49842">
    <property type="entry name" value="TNF-like"/>
    <property type="match status" value="1"/>
</dbReference>
<name>E9HBM8_DAPPU</name>
<reference evidence="5 6" key="1">
    <citation type="journal article" date="2011" name="Science">
        <title>The ecoresponsive genome of Daphnia pulex.</title>
        <authorList>
            <person name="Colbourne J.K."/>
            <person name="Pfrender M.E."/>
            <person name="Gilbert D."/>
            <person name="Thomas W.K."/>
            <person name="Tucker A."/>
            <person name="Oakley T.H."/>
            <person name="Tokishita S."/>
            <person name="Aerts A."/>
            <person name="Arnold G.J."/>
            <person name="Basu M.K."/>
            <person name="Bauer D.J."/>
            <person name="Caceres C.E."/>
            <person name="Carmel L."/>
            <person name="Casola C."/>
            <person name="Choi J.H."/>
            <person name="Detter J.C."/>
            <person name="Dong Q."/>
            <person name="Dusheyko S."/>
            <person name="Eads B.D."/>
            <person name="Frohlich T."/>
            <person name="Geiler-Samerotte K.A."/>
            <person name="Gerlach D."/>
            <person name="Hatcher P."/>
            <person name="Jogdeo S."/>
            <person name="Krijgsveld J."/>
            <person name="Kriventseva E.V."/>
            <person name="Kultz D."/>
            <person name="Laforsch C."/>
            <person name="Lindquist E."/>
            <person name="Lopez J."/>
            <person name="Manak J.R."/>
            <person name="Muller J."/>
            <person name="Pangilinan J."/>
            <person name="Patwardhan R.P."/>
            <person name="Pitluck S."/>
            <person name="Pritham E.J."/>
            <person name="Rechtsteiner A."/>
            <person name="Rho M."/>
            <person name="Rogozin I.B."/>
            <person name="Sakarya O."/>
            <person name="Salamov A."/>
            <person name="Schaack S."/>
            <person name="Shapiro H."/>
            <person name="Shiga Y."/>
            <person name="Skalitzky C."/>
            <person name="Smith Z."/>
            <person name="Souvorov A."/>
            <person name="Sung W."/>
            <person name="Tang Z."/>
            <person name="Tsuchiya D."/>
            <person name="Tu H."/>
            <person name="Vos H."/>
            <person name="Wang M."/>
            <person name="Wolf Y.I."/>
            <person name="Yamagata H."/>
            <person name="Yamada T."/>
            <person name="Ye Y."/>
            <person name="Shaw J.R."/>
            <person name="Andrews J."/>
            <person name="Crease T.J."/>
            <person name="Tang H."/>
            <person name="Lucas S.M."/>
            <person name="Robertson H.M."/>
            <person name="Bork P."/>
            <person name="Koonin E.V."/>
            <person name="Zdobnov E.M."/>
            <person name="Grigoriev I.V."/>
            <person name="Lynch M."/>
            <person name="Boore J.L."/>
        </authorList>
    </citation>
    <scope>NUCLEOTIDE SEQUENCE [LARGE SCALE GENOMIC DNA]</scope>
</reference>
<proteinExistence type="predicted"/>
<dbReference type="HOGENOM" id="CLU_068539_1_1_1"/>
<dbReference type="AlphaFoldDB" id="E9HBM8"/>
<keyword evidence="2" id="KW-0964">Secreted</keyword>
<feature type="domain" description="C1q" evidence="4">
    <location>
        <begin position="16"/>
        <end position="136"/>
    </location>
</feature>
<comment type="subcellular location">
    <subcellularLocation>
        <location evidence="1">Secreted</location>
    </subcellularLocation>
</comment>
<evidence type="ECO:0000256" key="3">
    <source>
        <dbReference type="ARBA" id="ARBA00022729"/>
    </source>
</evidence>
<organism evidence="5 6">
    <name type="scientific">Daphnia pulex</name>
    <name type="common">Water flea</name>
    <dbReference type="NCBI Taxonomy" id="6669"/>
    <lineage>
        <taxon>Eukaryota</taxon>
        <taxon>Metazoa</taxon>
        <taxon>Ecdysozoa</taxon>
        <taxon>Arthropoda</taxon>
        <taxon>Crustacea</taxon>
        <taxon>Branchiopoda</taxon>
        <taxon>Diplostraca</taxon>
        <taxon>Cladocera</taxon>
        <taxon>Anomopoda</taxon>
        <taxon>Daphniidae</taxon>
        <taxon>Daphnia</taxon>
    </lineage>
</organism>
<dbReference type="InParanoid" id="E9HBM8"/>
<evidence type="ECO:0000256" key="2">
    <source>
        <dbReference type="ARBA" id="ARBA00022525"/>
    </source>
</evidence>
<evidence type="ECO:0000256" key="1">
    <source>
        <dbReference type="ARBA" id="ARBA00004613"/>
    </source>
</evidence>
<dbReference type="Proteomes" id="UP000000305">
    <property type="component" value="Unassembled WGS sequence"/>
</dbReference>
<evidence type="ECO:0000259" key="4">
    <source>
        <dbReference type="Pfam" id="PF00386"/>
    </source>
</evidence>
<dbReference type="InterPro" id="IPR050822">
    <property type="entry name" value="Cerebellin_Synaptic_Org"/>
</dbReference>
<accession>E9HBM8</accession>
<evidence type="ECO:0000313" key="6">
    <source>
        <dbReference type="Proteomes" id="UP000000305"/>
    </source>
</evidence>
<dbReference type="EMBL" id="GL732616">
    <property type="protein sequence ID" value="EFX70893.1"/>
    <property type="molecule type" value="Genomic_DNA"/>
</dbReference>
<dbReference type="KEGG" id="dpx:DAPPUDRAFT_256560"/>
<sequence length="141" mass="15548">MIGYIDVKTSPVYFHAQKTLNSVKINAVIPFDLLRLNVGNAMSVTGIFVTPKPGKYFFSYSGVSSKSVLGRVELQVKTVTANWLRIGQAFGSANLQTFSLQANLYLAKGDQIRLLLAEGAIFDDAKHYTNFVGQLLEEDII</sequence>
<dbReference type="PANTHER" id="PTHR22923:SF62">
    <property type="entry name" value="CVP18"/>
    <property type="match status" value="1"/>
</dbReference>
<dbReference type="Gene3D" id="2.60.120.40">
    <property type="match status" value="1"/>
</dbReference>
<keyword evidence="3" id="KW-0732">Signal</keyword>
<protein>
    <recommendedName>
        <fullName evidence="4">C1q domain-containing protein</fullName>
    </recommendedName>
</protein>